<accession>A0A062V8Q3</accession>
<evidence type="ECO:0000313" key="3">
    <source>
        <dbReference type="Proteomes" id="UP000027153"/>
    </source>
</evidence>
<dbReference type="Gene3D" id="3.30.450.30">
    <property type="entry name" value="Dynein light chain 2a, cytoplasmic"/>
    <property type="match status" value="1"/>
</dbReference>
<dbReference type="SUPFAM" id="SSF103196">
    <property type="entry name" value="Roadblock/LC7 domain"/>
    <property type="match status" value="1"/>
</dbReference>
<dbReference type="SMART" id="SM00960">
    <property type="entry name" value="Robl_LC7"/>
    <property type="match status" value="1"/>
</dbReference>
<organism evidence="2 3">
    <name type="scientific">Candidatus Methanoperedens nitratireducens</name>
    <dbReference type="NCBI Taxonomy" id="1392998"/>
    <lineage>
        <taxon>Archaea</taxon>
        <taxon>Methanobacteriati</taxon>
        <taxon>Methanobacteriota</taxon>
        <taxon>Stenosarchaea group</taxon>
        <taxon>Methanomicrobia</taxon>
        <taxon>Methanosarcinales</taxon>
        <taxon>ANME-2 cluster</taxon>
        <taxon>Candidatus Methanoperedentaceae</taxon>
        <taxon>Candidatus Methanoperedens</taxon>
    </lineage>
</organism>
<dbReference type="InterPro" id="IPR004942">
    <property type="entry name" value="Roadblock/LAMTOR2_dom"/>
</dbReference>
<dbReference type="Proteomes" id="UP000027153">
    <property type="component" value="Unassembled WGS sequence"/>
</dbReference>
<reference evidence="2 3" key="1">
    <citation type="journal article" date="2013" name="Nature">
        <title>Anaerobic oxidation of methane coupled to nitrate reduction in a novel archaeal lineage.</title>
        <authorList>
            <person name="Haroon M.F."/>
            <person name="Hu S."/>
            <person name="Shi Y."/>
            <person name="Imelfort M."/>
            <person name="Keller J."/>
            <person name="Hugenholtz P."/>
            <person name="Yuan Z."/>
            <person name="Tyson G.W."/>
        </authorList>
    </citation>
    <scope>NUCLEOTIDE SEQUENCE [LARGE SCALE GENOMIC DNA]</scope>
    <source>
        <strain evidence="2 3">ANME-2d</strain>
    </source>
</reference>
<gene>
    <name evidence="2" type="ORF">ANME2D_01542</name>
</gene>
<dbReference type="EMBL" id="JMIY01000003">
    <property type="protein sequence ID" value="KCZ72139.1"/>
    <property type="molecule type" value="Genomic_DNA"/>
</dbReference>
<dbReference type="InterPro" id="IPR037587">
    <property type="entry name" value="LAMTOR2-like"/>
</dbReference>
<dbReference type="AlphaFoldDB" id="A0A062V8Q3"/>
<dbReference type="OrthoDB" id="146634at2157"/>
<dbReference type="Pfam" id="PF03259">
    <property type="entry name" value="Robl_LC7"/>
    <property type="match status" value="1"/>
</dbReference>
<proteinExistence type="predicted"/>
<evidence type="ECO:0000313" key="2">
    <source>
        <dbReference type="EMBL" id="KCZ72139.1"/>
    </source>
</evidence>
<dbReference type="PANTHER" id="PTHR13323">
    <property type="entry name" value="LATE ENDOSOMAL/LYSOSOMAL MP1 INTERACTING PROTEIN"/>
    <property type="match status" value="1"/>
</dbReference>
<feature type="domain" description="Roadblock/LAMTOR2" evidence="1">
    <location>
        <begin position="7"/>
        <end position="96"/>
    </location>
</feature>
<comment type="caution">
    <text evidence="2">The sequence shown here is derived from an EMBL/GenBank/DDBJ whole genome shotgun (WGS) entry which is preliminary data.</text>
</comment>
<dbReference type="GO" id="GO:0005085">
    <property type="term" value="F:guanyl-nucleotide exchange factor activity"/>
    <property type="evidence" value="ECO:0007669"/>
    <property type="project" value="InterPro"/>
</dbReference>
<dbReference type="GO" id="GO:0060090">
    <property type="term" value="F:molecular adaptor activity"/>
    <property type="evidence" value="ECO:0007669"/>
    <property type="project" value="InterPro"/>
</dbReference>
<dbReference type="GO" id="GO:0032008">
    <property type="term" value="P:positive regulation of TOR signaling"/>
    <property type="evidence" value="ECO:0007669"/>
    <property type="project" value="InterPro"/>
</dbReference>
<protein>
    <recommendedName>
        <fullName evidence="1">Roadblock/LAMTOR2 domain-containing protein</fullName>
    </recommendedName>
</protein>
<sequence length="121" mass="12574">MTTIEMLEEILDDLKHIGGIEASAVASRDGLLICSNVSRKLQAETFAAMSATMLGAAETATAELGKGVPDRIIVESKNGKLIATGAGSKALLLVMARPNAGLGLILVEVAKASQKIKEILE</sequence>
<name>A0A062V8Q3_9EURY</name>
<evidence type="ECO:0000259" key="1">
    <source>
        <dbReference type="SMART" id="SM00960"/>
    </source>
</evidence>
<dbReference type="RefSeq" id="WP_048090175.1">
    <property type="nucleotide sequence ID" value="NZ_JMIY01000003.1"/>
</dbReference>
<keyword evidence="3" id="KW-1185">Reference proteome</keyword>